<keyword evidence="1" id="KW-0812">Transmembrane</keyword>
<evidence type="ECO:0000256" key="1">
    <source>
        <dbReference type="SAM" id="Phobius"/>
    </source>
</evidence>
<evidence type="ECO:0000256" key="2">
    <source>
        <dbReference type="SAM" id="SignalP"/>
    </source>
</evidence>
<dbReference type="EMBL" id="CAUYUJ010010563">
    <property type="protein sequence ID" value="CAK0829724.1"/>
    <property type="molecule type" value="Genomic_DNA"/>
</dbReference>
<comment type="caution">
    <text evidence="3">The sequence shown here is derived from an EMBL/GenBank/DDBJ whole genome shotgun (WGS) entry which is preliminary data.</text>
</comment>
<sequence length="200" mass="22244">MYCKLLRCVVWFVGLASRFELPQSQSSDPDVDLNGSFANSWAVFVSTSFCSQGGLKTKRGKTSFRLALHVCPRVIREDGRHGRFCRACRGPRRRQLASGAPDRRWGRLAWGRRLSLCAGRGEHGADAAFRAPLSEGLCIISQTPSYEHSHFPLRQKTVAFSLPHRSPQSLYRVVLLVVFVLVLVTHAMTAAIHKAIAAEP</sequence>
<reference evidence="3" key="1">
    <citation type="submission" date="2023-10" db="EMBL/GenBank/DDBJ databases">
        <authorList>
            <person name="Chen Y."/>
            <person name="Shah S."/>
            <person name="Dougan E. K."/>
            <person name="Thang M."/>
            <person name="Chan C."/>
        </authorList>
    </citation>
    <scope>NUCLEOTIDE SEQUENCE [LARGE SCALE GENOMIC DNA]</scope>
</reference>
<gene>
    <name evidence="3" type="ORF">PCOR1329_LOCUS28567</name>
</gene>
<feature type="transmembrane region" description="Helical" evidence="1">
    <location>
        <begin position="170"/>
        <end position="192"/>
    </location>
</feature>
<evidence type="ECO:0000313" key="4">
    <source>
        <dbReference type="Proteomes" id="UP001189429"/>
    </source>
</evidence>
<keyword evidence="1" id="KW-0472">Membrane</keyword>
<accession>A0ABN9SEG9</accession>
<keyword evidence="1" id="KW-1133">Transmembrane helix</keyword>
<proteinExistence type="predicted"/>
<name>A0ABN9SEG9_9DINO</name>
<organism evidence="3 4">
    <name type="scientific">Prorocentrum cordatum</name>
    <dbReference type="NCBI Taxonomy" id="2364126"/>
    <lineage>
        <taxon>Eukaryota</taxon>
        <taxon>Sar</taxon>
        <taxon>Alveolata</taxon>
        <taxon>Dinophyceae</taxon>
        <taxon>Prorocentrales</taxon>
        <taxon>Prorocentraceae</taxon>
        <taxon>Prorocentrum</taxon>
    </lineage>
</organism>
<feature type="signal peptide" evidence="2">
    <location>
        <begin position="1"/>
        <end position="26"/>
    </location>
</feature>
<keyword evidence="2" id="KW-0732">Signal</keyword>
<dbReference type="Proteomes" id="UP001189429">
    <property type="component" value="Unassembled WGS sequence"/>
</dbReference>
<evidence type="ECO:0000313" key="3">
    <source>
        <dbReference type="EMBL" id="CAK0829724.1"/>
    </source>
</evidence>
<protein>
    <submittedName>
        <fullName evidence="3">Uncharacterized protein</fullName>
    </submittedName>
</protein>
<feature type="chain" id="PRO_5047514465" evidence="2">
    <location>
        <begin position="27"/>
        <end position="200"/>
    </location>
</feature>
<keyword evidence="4" id="KW-1185">Reference proteome</keyword>